<evidence type="ECO:0000259" key="3">
    <source>
        <dbReference type="PROSITE" id="PS50126"/>
    </source>
</evidence>
<organism evidence="4 5">
    <name type="scientific">candidate division MSBL1 archaeon SCGC-AAA259I09</name>
    <dbReference type="NCBI Taxonomy" id="1698267"/>
    <lineage>
        <taxon>Archaea</taxon>
        <taxon>Methanobacteriati</taxon>
        <taxon>Methanobacteriota</taxon>
        <taxon>candidate division MSBL1</taxon>
    </lineage>
</organism>
<dbReference type="GO" id="GO:0003676">
    <property type="term" value="F:nucleic acid binding"/>
    <property type="evidence" value="ECO:0007669"/>
    <property type="project" value="InterPro"/>
</dbReference>
<reference evidence="4 5" key="1">
    <citation type="journal article" date="2016" name="Sci. Rep.">
        <title>Metabolic traits of an uncultured archaeal lineage -MSBL1- from brine pools of the Red Sea.</title>
        <authorList>
            <person name="Mwirichia R."/>
            <person name="Alam I."/>
            <person name="Rashid M."/>
            <person name="Vinu M."/>
            <person name="Ba-Alawi W."/>
            <person name="Anthony Kamau A."/>
            <person name="Kamanda Ngugi D."/>
            <person name="Goker M."/>
            <person name="Klenk H.P."/>
            <person name="Bajic V."/>
            <person name="Stingl U."/>
        </authorList>
    </citation>
    <scope>NUCLEOTIDE SEQUENCE [LARGE SCALE GENOMIC DNA]</scope>
    <source>
        <strain evidence="4">SCGC-AAA259I09</strain>
    </source>
</reference>
<comment type="function">
    <text evidence="2">Non-catalytic component of the exosome, which is a complex involved in RNA degradation. Increases the RNA binding and the efficiency of RNA degradation. Helpful for the interaction of the exosome with A-poor RNAs.</text>
</comment>
<dbReference type="GO" id="GO:0006396">
    <property type="term" value="P:RNA processing"/>
    <property type="evidence" value="ECO:0007669"/>
    <property type="project" value="InterPro"/>
</dbReference>
<dbReference type="Gene3D" id="2.40.50.140">
    <property type="entry name" value="Nucleic acid-binding proteins"/>
    <property type="match status" value="1"/>
</dbReference>
<comment type="caution">
    <text evidence="4">The sequence shown here is derived from an EMBL/GenBank/DDBJ whole genome shotgun (WGS) entry which is preliminary data.</text>
</comment>
<feature type="binding site" evidence="2">
    <location>
        <position position="173"/>
    </location>
    <ligand>
        <name>Zn(2+)</name>
        <dbReference type="ChEBI" id="CHEBI:29105"/>
    </ligand>
</feature>
<evidence type="ECO:0000313" key="4">
    <source>
        <dbReference type="EMBL" id="KXA98121.1"/>
    </source>
</evidence>
<keyword evidence="5" id="KW-1185">Reference proteome</keyword>
<keyword evidence="1 2" id="KW-0271">Exosome</keyword>
<dbReference type="SUPFAM" id="SSF110324">
    <property type="entry name" value="Ribosomal L27 protein-like"/>
    <property type="match status" value="1"/>
</dbReference>
<dbReference type="PANTHER" id="PTHR12686">
    <property type="entry name" value="3'-5' EXORIBONUCLEASE CSL4-RELATED"/>
    <property type="match status" value="1"/>
</dbReference>
<dbReference type="AlphaFoldDB" id="A0A133UV85"/>
<comment type="similarity">
    <text evidence="2">Belongs to the CSL4 family.</text>
</comment>
<feature type="domain" description="S1 motif" evidence="3">
    <location>
        <begin position="68"/>
        <end position="148"/>
    </location>
</feature>
<dbReference type="SUPFAM" id="SSF50249">
    <property type="entry name" value="Nucleic acid-binding proteins"/>
    <property type="match status" value="1"/>
</dbReference>
<dbReference type="GO" id="GO:0000178">
    <property type="term" value="C:exosome (RNase complex)"/>
    <property type="evidence" value="ECO:0007669"/>
    <property type="project" value="UniProtKB-KW"/>
</dbReference>
<dbReference type="GO" id="GO:0006401">
    <property type="term" value="P:RNA catabolic process"/>
    <property type="evidence" value="ECO:0007669"/>
    <property type="project" value="UniProtKB-UniRule"/>
</dbReference>
<protein>
    <recommendedName>
        <fullName evidence="2">Exosome complex component Csl4</fullName>
    </recommendedName>
</protein>
<dbReference type="Proteomes" id="UP000070463">
    <property type="component" value="Unassembled WGS sequence"/>
</dbReference>
<feature type="binding site" evidence="2">
    <location>
        <position position="157"/>
    </location>
    <ligand>
        <name>Zn(2+)</name>
        <dbReference type="ChEBI" id="CHEBI:29105"/>
    </ligand>
</feature>
<feature type="binding site" evidence="2">
    <location>
        <position position="176"/>
    </location>
    <ligand>
        <name>Zn(2+)</name>
        <dbReference type="ChEBI" id="CHEBI:29105"/>
    </ligand>
</feature>
<dbReference type="EMBL" id="LHXR01000008">
    <property type="protein sequence ID" value="KXA98121.1"/>
    <property type="molecule type" value="Genomic_DNA"/>
</dbReference>
<evidence type="ECO:0000256" key="1">
    <source>
        <dbReference type="ARBA" id="ARBA00022835"/>
    </source>
</evidence>
<dbReference type="InterPro" id="IPR025721">
    <property type="entry name" value="Exosome_cplx_N_dom"/>
</dbReference>
<dbReference type="NCBIfam" id="NF034126">
    <property type="entry name" value="PRK09521.1"/>
    <property type="match status" value="1"/>
</dbReference>
<comment type="subunit">
    <text evidence="2">Component of the archaeal exosome complex. Forms a trimer of Rrp4 and/or Csl4 subunits. The trimer associates with an hexameric ring-like arrangement composed of 3 Rrp41-Rrp42 heterodimers. Interacts with DnaG.</text>
</comment>
<dbReference type="GO" id="GO:0005737">
    <property type="term" value="C:cytoplasm"/>
    <property type="evidence" value="ECO:0007669"/>
    <property type="project" value="UniProtKB-SubCell"/>
</dbReference>
<dbReference type="InterPro" id="IPR003029">
    <property type="entry name" value="S1_domain"/>
</dbReference>
<dbReference type="SMART" id="SM00316">
    <property type="entry name" value="S1"/>
    <property type="match status" value="1"/>
</dbReference>
<feature type="binding site" evidence="2">
    <location>
        <position position="160"/>
    </location>
    <ligand>
        <name>Zn(2+)</name>
        <dbReference type="ChEBI" id="CHEBI:29105"/>
    </ligand>
</feature>
<dbReference type="HAMAP" id="MF_00975">
    <property type="entry name" value="Exosome_Csl4"/>
    <property type="match status" value="1"/>
</dbReference>
<keyword evidence="2" id="KW-0479">Metal-binding</keyword>
<proteinExistence type="inferred from homology"/>
<dbReference type="InterPro" id="IPR030850">
    <property type="entry name" value="Exosome_Csl4_arc"/>
</dbReference>
<dbReference type="InterPro" id="IPR012340">
    <property type="entry name" value="NA-bd_OB-fold"/>
</dbReference>
<dbReference type="PANTHER" id="PTHR12686:SF8">
    <property type="entry name" value="EXOSOME COMPLEX COMPONENT CSL4"/>
    <property type="match status" value="1"/>
</dbReference>
<sequence>MEKEVKSGDFVVPGDFLATAEEFIPDEGVYEEDHNVYSTRTGIVLKDTDSKKISVHPKTGNPPILKKGDIIIGSVDQIRGQIASIAIAAIRGNEDRELSFSGDSIIHISNISDDYVENIEDELKPADIVRARITDVGKNSAKLSIVDDSLGVLVAYCSECRSELEKKDSKLKCPNCGSVEKRKIANDYRQGIL</sequence>
<name>A0A133UV85_9EURY</name>
<dbReference type="Gene3D" id="2.20.70.10">
    <property type="match status" value="1"/>
</dbReference>
<keyword evidence="2" id="KW-0963">Cytoplasm</keyword>
<dbReference type="Gene3D" id="2.40.50.100">
    <property type="match status" value="1"/>
</dbReference>
<keyword evidence="2" id="KW-0862">Zinc</keyword>
<dbReference type="PROSITE" id="PS50126">
    <property type="entry name" value="S1"/>
    <property type="match status" value="1"/>
</dbReference>
<dbReference type="Pfam" id="PF14382">
    <property type="entry name" value="ECR1_N"/>
    <property type="match status" value="1"/>
</dbReference>
<dbReference type="InterPro" id="IPR039771">
    <property type="entry name" value="Csl4"/>
</dbReference>
<comment type="subcellular location">
    <subcellularLocation>
        <location evidence="2">Cytoplasm</location>
    </subcellularLocation>
</comment>
<gene>
    <name evidence="2" type="primary">csl4</name>
    <name evidence="4" type="ORF">AKJ37_01265</name>
</gene>
<dbReference type="GO" id="GO:0008270">
    <property type="term" value="F:zinc ion binding"/>
    <property type="evidence" value="ECO:0007669"/>
    <property type="project" value="UniProtKB-UniRule"/>
</dbReference>
<evidence type="ECO:0000256" key="2">
    <source>
        <dbReference type="HAMAP-Rule" id="MF_00975"/>
    </source>
</evidence>
<accession>A0A133UV85</accession>
<evidence type="ECO:0000313" key="5">
    <source>
        <dbReference type="Proteomes" id="UP000070463"/>
    </source>
</evidence>